<dbReference type="GO" id="GO:0005739">
    <property type="term" value="C:mitochondrion"/>
    <property type="evidence" value="ECO:0007669"/>
    <property type="project" value="TreeGrafter"/>
</dbReference>
<reference evidence="8 9" key="1">
    <citation type="journal article" date="2018" name="Sci. Rep.">
        <title>Comparative analysis of the Pocillopora damicornis genome highlights role of immune system in coral evolution.</title>
        <authorList>
            <person name="Cunning R."/>
            <person name="Bay R.A."/>
            <person name="Gillette P."/>
            <person name="Baker A.C."/>
            <person name="Traylor-Knowles N."/>
        </authorList>
    </citation>
    <scope>NUCLEOTIDE SEQUENCE [LARGE SCALE GENOMIC DNA]</scope>
    <source>
        <strain evidence="8">RSMAS</strain>
        <tissue evidence="8">Whole animal</tissue>
    </source>
</reference>
<proteinExistence type="predicted"/>
<dbReference type="PANTHER" id="PTHR12645">
    <property type="entry name" value="ALR/ERV"/>
    <property type="match status" value="1"/>
</dbReference>
<accession>A0A3M6UMA5</accession>
<dbReference type="SUPFAM" id="SSF69000">
    <property type="entry name" value="FAD-dependent thiol oxidase"/>
    <property type="match status" value="1"/>
</dbReference>
<keyword evidence="3 6" id="KW-0274">FAD</keyword>
<sequence length="93" mass="11111">MAAYYPHNTSQQQQNDMAGFVKIFSKFYPCEDCASHLRERLQTHPHDISNRYSFCQWMCHVLNEVNKRLGKKEFDYSKVDERWLDGWKDGSCD</sequence>
<evidence type="ECO:0000256" key="3">
    <source>
        <dbReference type="ARBA" id="ARBA00022827"/>
    </source>
</evidence>
<dbReference type="OrthoDB" id="17199at2759"/>
<keyword evidence="9" id="KW-1185">Reference proteome</keyword>
<dbReference type="GO" id="GO:0016971">
    <property type="term" value="F:flavin-dependent sulfhydryl oxidase activity"/>
    <property type="evidence" value="ECO:0007669"/>
    <property type="project" value="InterPro"/>
</dbReference>
<dbReference type="EMBL" id="RCHS01001219">
    <property type="protein sequence ID" value="RMX54664.1"/>
    <property type="molecule type" value="Genomic_DNA"/>
</dbReference>
<dbReference type="Pfam" id="PF04777">
    <property type="entry name" value="Evr1_Alr"/>
    <property type="match status" value="1"/>
</dbReference>
<evidence type="ECO:0000313" key="8">
    <source>
        <dbReference type="EMBL" id="RMX54664.1"/>
    </source>
</evidence>
<dbReference type="InterPro" id="IPR036774">
    <property type="entry name" value="ERV/ALR_sulphydryl_oxid_sf"/>
</dbReference>
<evidence type="ECO:0000256" key="4">
    <source>
        <dbReference type="ARBA" id="ARBA00023002"/>
    </source>
</evidence>
<protein>
    <recommendedName>
        <fullName evidence="6">Sulfhydryl oxidase</fullName>
        <ecNumber evidence="6">1.8.3.2</ecNumber>
    </recommendedName>
</protein>
<dbReference type="PANTHER" id="PTHR12645:SF0">
    <property type="entry name" value="FAD-LINKED SULFHYDRYL OXIDASE ALR"/>
    <property type="match status" value="1"/>
</dbReference>
<keyword evidence="2 6" id="KW-0285">Flavoprotein</keyword>
<evidence type="ECO:0000256" key="5">
    <source>
        <dbReference type="ARBA" id="ARBA00023157"/>
    </source>
</evidence>
<evidence type="ECO:0000259" key="7">
    <source>
        <dbReference type="PROSITE" id="PS51324"/>
    </source>
</evidence>
<keyword evidence="4 6" id="KW-0560">Oxidoreductase</keyword>
<dbReference type="STRING" id="46731.A0A3M6UMA5"/>
<dbReference type="Proteomes" id="UP000275408">
    <property type="component" value="Unassembled WGS sequence"/>
</dbReference>
<evidence type="ECO:0000313" key="9">
    <source>
        <dbReference type="Proteomes" id="UP000275408"/>
    </source>
</evidence>
<evidence type="ECO:0000256" key="1">
    <source>
        <dbReference type="ARBA" id="ARBA00001974"/>
    </source>
</evidence>
<comment type="catalytic activity">
    <reaction evidence="6">
        <text>2 R'C(R)SH + O2 = R'C(R)S-S(R)CR' + H2O2</text>
        <dbReference type="Rhea" id="RHEA:17357"/>
        <dbReference type="ChEBI" id="CHEBI:15379"/>
        <dbReference type="ChEBI" id="CHEBI:16240"/>
        <dbReference type="ChEBI" id="CHEBI:16520"/>
        <dbReference type="ChEBI" id="CHEBI:17412"/>
        <dbReference type="EC" id="1.8.3.2"/>
    </reaction>
</comment>
<dbReference type="EC" id="1.8.3.2" evidence="6"/>
<dbReference type="Gene3D" id="1.20.120.310">
    <property type="entry name" value="ERV/ALR sulfhydryl oxidase domain"/>
    <property type="match status" value="1"/>
</dbReference>
<dbReference type="GO" id="GO:0050660">
    <property type="term" value="F:flavin adenine dinucleotide binding"/>
    <property type="evidence" value="ECO:0007669"/>
    <property type="project" value="TreeGrafter"/>
</dbReference>
<keyword evidence="5" id="KW-1015">Disulfide bond</keyword>
<dbReference type="InterPro" id="IPR039799">
    <property type="entry name" value="ALR/ERV"/>
</dbReference>
<evidence type="ECO:0000256" key="6">
    <source>
        <dbReference type="RuleBase" id="RU371123"/>
    </source>
</evidence>
<dbReference type="InterPro" id="IPR017905">
    <property type="entry name" value="ERV/ALR_sulphydryl_oxidase"/>
</dbReference>
<organism evidence="8 9">
    <name type="scientific">Pocillopora damicornis</name>
    <name type="common">Cauliflower coral</name>
    <name type="synonym">Millepora damicornis</name>
    <dbReference type="NCBI Taxonomy" id="46731"/>
    <lineage>
        <taxon>Eukaryota</taxon>
        <taxon>Metazoa</taxon>
        <taxon>Cnidaria</taxon>
        <taxon>Anthozoa</taxon>
        <taxon>Hexacorallia</taxon>
        <taxon>Scleractinia</taxon>
        <taxon>Astrocoeniina</taxon>
        <taxon>Pocilloporidae</taxon>
        <taxon>Pocillopora</taxon>
    </lineage>
</organism>
<comment type="cofactor">
    <cofactor evidence="1 6">
        <name>FAD</name>
        <dbReference type="ChEBI" id="CHEBI:57692"/>
    </cofactor>
</comment>
<comment type="caution">
    <text evidence="8">The sequence shown here is derived from an EMBL/GenBank/DDBJ whole genome shotgun (WGS) entry which is preliminary data.</text>
</comment>
<evidence type="ECO:0000256" key="2">
    <source>
        <dbReference type="ARBA" id="ARBA00022630"/>
    </source>
</evidence>
<dbReference type="AlphaFoldDB" id="A0A3M6UMA5"/>
<feature type="domain" description="ERV/ALR sulfhydryl oxidase" evidence="7">
    <location>
        <begin position="1"/>
        <end position="83"/>
    </location>
</feature>
<dbReference type="PROSITE" id="PS51324">
    <property type="entry name" value="ERV_ALR"/>
    <property type="match status" value="1"/>
</dbReference>
<name>A0A3M6UMA5_POCDA</name>
<gene>
    <name evidence="8" type="ORF">pdam_00009318</name>
</gene>